<evidence type="ECO:0000313" key="2">
    <source>
        <dbReference type="EMBL" id="KRK74388.1"/>
    </source>
</evidence>
<keyword evidence="1" id="KW-1133">Transmembrane helix</keyword>
<feature type="transmembrane region" description="Helical" evidence="1">
    <location>
        <begin position="15"/>
        <end position="41"/>
    </location>
</feature>
<organism evidence="2 3">
    <name type="scientific">Lacticaseibacillus nasuensis JCM 17158</name>
    <dbReference type="NCBI Taxonomy" id="1291734"/>
    <lineage>
        <taxon>Bacteria</taxon>
        <taxon>Bacillati</taxon>
        <taxon>Bacillota</taxon>
        <taxon>Bacilli</taxon>
        <taxon>Lactobacillales</taxon>
        <taxon>Lactobacillaceae</taxon>
        <taxon>Lacticaseibacillus</taxon>
    </lineage>
</organism>
<keyword evidence="3" id="KW-1185">Reference proteome</keyword>
<comment type="caution">
    <text evidence="2">The sequence shown here is derived from an EMBL/GenBank/DDBJ whole genome shotgun (WGS) entry which is preliminary data.</text>
</comment>
<dbReference type="PATRIC" id="fig|1291734.4.peg.1019"/>
<gene>
    <name evidence="2" type="ORF">FD02_GL000993</name>
</gene>
<dbReference type="Pfam" id="PF10112">
    <property type="entry name" value="Halogen_Hydrol"/>
    <property type="match status" value="1"/>
</dbReference>
<evidence type="ECO:0000313" key="3">
    <source>
        <dbReference type="Proteomes" id="UP000051804"/>
    </source>
</evidence>
<reference evidence="2 3" key="1">
    <citation type="journal article" date="2015" name="Genome Announc.">
        <title>Expanding the biotechnology potential of lactobacilli through comparative genomics of 213 strains and associated genera.</title>
        <authorList>
            <person name="Sun Z."/>
            <person name="Harris H.M."/>
            <person name="McCann A."/>
            <person name="Guo C."/>
            <person name="Argimon S."/>
            <person name="Zhang W."/>
            <person name="Yang X."/>
            <person name="Jeffery I.B."/>
            <person name="Cooney J.C."/>
            <person name="Kagawa T.F."/>
            <person name="Liu W."/>
            <person name="Song Y."/>
            <person name="Salvetti E."/>
            <person name="Wrobel A."/>
            <person name="Rasinkangas P."/>
            <person name="Parkhill J."/>
            <person name="Rea M.C."/>
            <person name="O'Sullivan O."/>
            <person name="Ritari J."/>
            <person name="Douillard F.P."/>
            <person name="Paul Ross R."/>
            <person name="Yang R."/>
            <person name="Briner A.E."/>
            <person name="Felis G.E."/>
            <person name="de Vos W.M."/>
            <person name="Barrangou R."/>
            <person name="Klaenhammer T.R."/>
            <person name="Caufield P.W."/>
            <person name="Cui Y."/>
            <person name="Zhang H."/>
            <person name="O'Toole P.W."/>
        </authorList>
    </citation>
    <scope>NUCLEOTIDE SEQUENCE [LARGE SCALE GENOMIC DNA]</scope>
    <source>
        <strain evidence="2 3">JCM 17158</strain>
    </source>
</reference>
<name>A0A0R1K0M4_9LACO</name>
<dbReference type="AlphaFoldDB" id="A0A0R1K0M4"/>
<evidence type="ECO:0000256" key="1">
    <source>
        <dbReference type="SAM" id="Phobius"/>
    </source>
</evidence>
<dbReference type="InterPro" id="IPR018770">
    <property type="entry name" value="ChloroindolylP_hydrolase"/>
</dbReference>
<dbReference type="EMBL" id="AZDJ01000001">
    <property type="protein sequence ID" value="KRK74388.1"/>
    <property type="molecule type" value="Genomic_DNA"/>
</dbReference>
<keyword evidence="1" id="KW-0472">Membrane</keyword>
<dbReference type="RefSeq" id="WP_225352537.1">
    <property type="nucleotide sequence ID" value="NZ_AZDJ01000001.1"/>
</dbReference>
<sequence>MHTHNTSIRWWRPAVWAAGGFALGILSGRLWLAIFVALVFGGARLIGELARPAAPEPDTPPLSADMASHYQAAGLSASEVDLFRDTMDKAADQIRDFEAITGRVPKLAAIAANQDLIAVLHAYFKAIVQTPSHMAAAGHFLYEQLPNLLRIASKYETISHHEVQTADTANVLTTAANTLSDLAGAIRSDYANFVEADLDALEADVALAKKQLPHQDTIVRPVPINVEKEKVQ</sequence>
<accession>A0A0R1K0M4</accession>
<keyword evidence="1" id="KW-0812">Transmembrane</keyword>
<dbReference type="Proteomes" id="UP000051804">
    <property type="component" value="Unassembled WGS sequence"/>
</dbReference>
<dbReference type="STRING" id="1291734.FD02_GL000993"/>
<protein>
    <submittedName>
        <fullName evidence="2">5-bromo-4-chloroindolyl phosphate hydrolysis protein</fullName>
    </submittedName>
</protein>
<proteinExistence type="predicted"/>